<evidence type="ECO:0000313" key="2">
    <source>
        <dbReference type="Proteomes" id="UP000239430"/>
    </source>
</evidence>
<name>A0A9X7J600_9FIRM</name>
<keyword evidence="2" id="KW-1185">Reference proteome</keyword>
<proteinExistence type="predicted"/>
<organism evidence="1 2">
    <name type="scientific">Neomoorella stamsii</name>
    <dbReference type="NCBI Taxonomy" id="1266720"/>
    <lineage>
        <taxon>Bacteria</taxon>
        <taxon>Bacillati</taxon>
        <taxon>Bacillota</taxon>
        <taxon>Clostridia</taxon>
        <taxon>Neomoorellales</taxon>
        <taxon>Neomoorellaceae</taxon>
        <taxon>Neomoorella</taxon>
    </lineage>
</organism>
<comment type="caution">
    <text evidence="1">The sequence shown here is derived from an EMBL/GenBank/DDBJ whole genome shotgun (WGS) entry which is preliminary data.</text>
</comment>
<sequence>MDKKRKLLIKYFKQLTPEQKMKMVPELGRYAAKLRQGVKRARKNGRPDN</sequence>
<evidence type="ECO:0000313" key="1">
    <source>
        <dbReference type="EMBL" id="PRR77575.1"/>
    </source>
</evidence>
<accession>A0A9X7J600</accession>
<reference evidence="1 2" key="1">
    <citation type="submission" date="2018-03" db="EMBL/GenBank/DDBJ databases">
        <title>Genome sequence of Moorella stamsii DSM 26217.</title>
        <authorList>
            <person name="Poehlein A."/>
            <person name="Daniel R."/>
        </authorList>
    </citation>
    <scope>NUCLEOTIDE SEQUENCE [LARGE SCALE GENOMIC DNA]</scope>
    <source>
        <strain evidence="2">DSM 26217</strain>
    </source>
</reference>
<dbReference type="Proteomes" id="UP000239430">
    <property type="component" value="Unassembled WGS sequence"/>
</dbReference>
<dbReference type="EMBL" id="PVXL01000007">
    <property type="protein sequence ID" value="PRR77575.1"/>
    <property type="molecule type" value="Genomic_DNA"/>
</dbReference>
<dbReference type="AlphaFoldDB" id="A0A9X7J600"/>
<gene>
    <name evidence="1" type="ORF">MOST_01720</name>
</gene>
<protein>
    <submittedName>
        <fullName evidence="1">Uncharacterized protein</fullName>
    </submittedName>
</protein>